<dbReference type="CDD" id="cd01949">
    <property type="entry name" value="GGDEF"/>
    <property type="match status" value="1"/>
</dbReference>
<dbReference type="SUPFAM" id="SSF55781">
    <property type="entry name" value="GAF domain-like"/>
    <property type="match status" value="1"/>
</dbReference>
<dbReference type="PANTHER" id="PTHR45138">
    <property type="entry name" value="REGULATORY COMPONENTS OF SENSORY TRANSDUCTION SYSTEM"/>
    <property type="match status" value="1"/>
</dbReference>
<keyword evidence="5" id="KW-0808">Transferase</keyword>
<dbReference type="EMBL" id="JAUZEE010000006">
    <property type="protein sequence ID" value="MDP4301439.1"/>
    <property type="molecule type" value="Genomic_DNA"/>
</dbReference>
<feature type="transmembrane region" description="Helical" evidence="2">
    <location>
        <begin position="196"/>
        <end position="218"/>
    </location>
</feature>
<evidence type="ECO:0000313" key="6">
    <source>
        <dbReference type="Proteomes" id="UP001235760"/>
    </source>
</evidence>
<gene>
    <name evidence="5" type="ORF">Q8X39_12385</name>
</gene>
<dbReference type="SUPFAM" id="SSF158472">
    <property type="entry name" value="HAMP domain-like"/>
    <property type="match status" value="1"/>
</dbReference>
<comment type="caution">
    <text evidence="5">The sequence shown here is derived from an EMBL/GenBank/DDBJ whole genome shotgun (WGS) entry which is preliminary data.</text>
</comment>
<dbReference type="EC" id="2.7.7.65" evidence="1"/>
<feature type="domain" description="HAMP" evidence="3">
    <location>
        <begin position="216"/>
        <end position="268"/>
    </location>
</feature>
<evidence type="ECO:0000259" key="4">
    <source>
        <dbReference type="PROSITE" id="PS50887"/>
    </source>
</evidence>
<evidence type="ECO:0000256" key="1">
    <source>
        <dbReference type="ARBA" id="ARBA00012528"/>
    </source>
</evidence>
<dbReference type="GO" id="GO:0052621">
    <property type="term" value="F:diguanylate cyclase activity"/>
    <property type="evidence" value="ECO:0007669"/>
    <property type="project" value="UniProtKB-EC"/>
</dbReference>
<dbReference type="Pfam" id="PF00672">
    <property type="entry name" value="HAMP"/>
    <property type="match status" value="1"/>
</dbReference>
<dbReference type="InterPro" id="IPR000160">
    <property type="entry name" value="GGDEF_dom"/>
</dbReference>
<dbReference type="SMART" id="SM00267">
    <property type="entry name" value="GGDEF"/>
    <property type="match status" value="1"/>
</dbReference>
<evidence type="ECO:0000256" key="2">
    <source>
        <dbReference type="SAM" id="Phobius"/>
    </source>
</evidence>
<dbReference type="Gene3D" id="3.30.450.40">
    <property type="match status" value="1"/>
</dbReference>
<dbReference type="Gene3D" id="3.30.70.270">
    <property type="match status" value="1"/>
</dbReference>
<dbReference type="InterPro" id="IPR050469">
    <property type="entry name" value="Diguanylate_Cyclase"/>
</dbReference>
<evidence type="ECO:0000313" key="5">
    <source>
        <dbReference type="EMBL" id="MDP4301439.1"/>
    </source>
</evidence>
<dbReference type="PROSITE" id="PS50885">
    <property type="entry name" value="HAMP"/>
    <property type="match status" value="1"/>
</dbReference>
<dbReference type="PROSITE" id="PS50887">
    <property type="entry name" value="GGDEF"/>
    <property type="match status" value="1"/>
</dbReference>
<dbReference type="Pfam" id="PF13185">
    <property type="entry name" value="GAF_2"/>
    <property type="match status" value="1"/>
</dbReference>
<dbReference type="Pfam" id="PF00990">
    <property type="entry name" value="GGDEF"/>
    <property type="match status" value="1"/>
</dbReference>
<dbReference type="Gene3D" id="6.10.340.10">
    <property type="match status" value="1"/>
</dbReference>
<keyword evidence="2" id="KW-0472">Membrane</keyword>
<dbReference type="CDD" id="cd06225">
    <property type="entry name" value="HAMP"/>
    <property type="match status" value="1"/>
</dbReference>
<organism evidence="5 6">
    <name type="scientific">Leptothrix discophora</name>
    <dbReference type="NCBI Taxonomy" id="89"/>
    <lineage>
        <taxon>Bacteria</taxon>
        <taxon>Pseudomonadati</taxon>
        <taxon>Pseudomonadota</taxon>
        <taxon>Betaproteobacteria</taxon>
        <taxon>Burkholderiales</taxon>
        <taxon>Sphaerotilaceae</taxon>
        <taxon>Leptothrix</taxon>
    </lineage>
</organism>
<proteinExistence type="predicted"/>
<keyword evidence="6" id="KW-1185">Reference proteome</keyword>
<evidence type="ECO:0000259" key="3">
    <source>
        <dbReference type="PROSITE" id="PS50885"/>
    </source>
</evidence>
<dbReference type="NCBIfam" id="TIGR00254">
    <property type="entry name" value="GGDEF"/>
    <property type="match status" value="1"/>
</dbReference>
<dbReference type="InterPro" id="IPR029787">
    <property type="entry name" value="Nucleotide_cyclase"/>
</dbReference>
<keyword evidence="2" id="KW-0812">Transmembrane</keyword>
<keyword evidence="5" id="KW-0548">Nucleotidyltransferase</keyword>
<dbReference type="Proteomes" id="UP001235760">
    <property type="component" value="Unassembled WGS sequence"/>
</dbReference>
<keyword evidence="2" id="KW-1133">Transmembrane helix</keyword>
<dbReference type="PANTHER" id="PTHR45138:SF24">
    <property type="entry name" value="DIGUANYLATE CYCLASE DGCC-RELATED"/>
    <property type="match status" value="1"/>
</dbReference>
<dbReference type="InterPro" id="IPR029016">
    <property type="entry name" value="GAF-like_dom_sf"/>
</dbReference>
<sequence>MNMTSYASAMSLRAKLVTLNAAVVAALLLLAMLAWRSSSQQDEAQARQVRLAEALHLNKQADMVHDALRADVLASLLVGQVPQLAQDDVLRHVAEDARELEDALERLATFDELPAALVERVHRNRLAARSYGQAALDLTHRAVEQREVALASLPAFDQQFRHLVDELQQQGEQIGVALREAQALAAQEATLARQSLVWTCLVTIAVASAIVALITLAIRRRLGELCSVAQAIADGDLTRRASTGRHDELGALGAAVDRMASSLNAMIDDMRREARLAAFGQRLSDALDMADREHQVCAVASRAMTEVSAAHPMELLISDSSRTQMARAAEHPDVGAPGCGVHSPYDCVAVRRGSAVTFDSSTDLHACEHLRGRACETRSAVCVPVSFMGRSMGVLHAAAGPGLPFSADQVQQVTMLGSQLGMRIGTVRAFEKTQLQAATDPLTGLPNRRSTEQRLRELASSGKAYAVVMCDLDHFKLLNDRHGHATGDAALRVFADVLRSTLGQADLAGRWGGEEFTLLLAYANAAAAVEVVETLREQLARALRAGQVPAYTASFGIADASMSHLPEDLVHLADMALYQAKAAGRDRSCVAEPALLSALGTARRRPRPEADAAAPDAVAVEGW</sequence>
<reference evidence="5 6" key="1">
    <citation type="submission" date="2023-08" db="EMBL/GenBank/DDBJ databases">
        <authorList>
            <person name="Roldan D.M."/>
            <person name="Menes R.J."/>
        </authorList>
    </citation>
    <scope>NUCLEOTIDE SEQUENCE [LARGE SCALE GENOMIC DNA]</scope>
    <source>
        <strain evidence="5 6">CCM 2812</strain>
    </source>
</reference>
<accession>A0ABT9G4M0</accession>
<feature type="domain" description="GGDEF" evidence="4">
    <location>
        <begin position="463"/>
        <end position="593"/>
    </location>
</feature>
<protein>
    <recommendedName>
        <fullName evidence="1">diguanylate cyclase</fullName>
        <ecNumber evidence="1">2.7.7.65</ecNumber>
    </recommendedName>
</protein>
<dbReference type="InterPro" id="IPR003018">
    <property type="entry name" value="GAF"/>
</dbReference>
<name>A0ABT9G4M0_LEPDI</name>
<dbReference type="InterPro" id="IPR043128">
    <property type="entry name" value="Rev_trsase/Diguanyl_cyclase"/>
</dbReference>
<dbReference type="SMART" id="SM00304">
    <property type="entry name" value="HAMP"/>
    <property type="match status" value="1"/>
</dbReference>
<dbReference type="RefSeq" id="WP_305749995.1">
    <property type="nucleotide sequence ID" value="NZ_JAUZEE010000006.1"/>
</dbReference>
<dbReference type="InterPro" id="IPR003660">
    <property type="entry name" value="HAMP_dom"/>
</dbReference>
<dbReference type="SUPFAM" id="SSF55073">
    <property type="entry name" value="Nucleotide cyclase"/>
    <property type="match status" value="1"/>
</dbReference>